<gene>
    <name evidence="2" type="ORF">B2J93_4027</name>
</gene>
<organism evidence="2 3">
    <name type="scientific">Diplocarpon coronariae</name>
    <dbReference type="NCBI Taxonomy" id="2795749"/>
    <lineage>
        <taxon>Eukaryota</taxon>
        <taxon>Fungi</taxon>
        <taxon>Dikarya</taxon>
        <taxon>Ascomycota</taxon>
        <taxon>Pezizomycotina</taxon>
        <taxon>Leotiomycetes</taxon>
        <taxon>Helotiales</taxon>
        <taxon>Drepanopezizaceae</taxon>
        <taxon>Diplocarpon</taxon>
    </lineage>
</organism>
<dbReference type="Proteomes" id="UP000242519">
    <property type="component" value="Unassembled WGS sequence"/>
</dbReference>
<evidence type="ECO:0000256" key="1">
    <source>
        <dbReference type="SAM" id="MobiDB-lite"/>
    </source>
</evidence>
<comment type="caution">
    <text evidence="2">The sequence shown here is derived from an EMBL/GenBank/DDBJ whole genome shotgun (WGS) entry which is preliminary data.</text>
</comment>
<proteinExistence type="predicted"/>
<feature type="region of interest" description="Disordered" evidence="1">
    <location>
        <begin position="87"/>
        <end position="107"/>
    </location>
</feature>
<reference evidence="2 3" key="1">
    <citation type="submission" date="2017-04" db="EMBL/GenBank/DDBJ databases">
        <title>Draft genome sequence of Marssonina coronaria NL1: causal agent of apple blotch.</title>
        <authorList>
            <person name="Cheng Q."/>
        </authorList>
    </citation>
    <scope>NUCLEOTIDE SEQUENCE [LARGE SCALE GENOMIC DNA]</scope>
    <source>
        <strain evidence="2 3">NL1</strain>
    </source>
</reference>
<dbReference type="EMBL" id="MZNU01000093">
    <property type="protein sequence ID" value="OWP04745.1"/>
    <property type="molecule type" value="Genomic_DNA"/>
</dbReference>
<dbReference type="AlphaFoldDB" id="A0A218ZBT1"/>
<protein>
    <submittedName>
        <fullName evidence="2">Uncharacterized protein</fullName>
    </submittedName>
</protein>
<evidence type="ECO:0000313" key="2">
    <source>
        <dbReference type="EMBL" id="OWP04745.1"/>
    </source>
</evidence>
<dbReference type="InParanoid" id="A0A218ZBT1"/>
<accession>A0A218ZBT1</accession>
<name>A0A218ZBT1_9HELO</name>
<sequence length="107" mass="12017">MVEVGSGFPTNNRASPTDFNAMKLHAFDLVKRLLEDELAKRPVIAPIIFDDETDPNGTLERRFIHDPYMKDLNAFRTASPAGIDTWERRSKNAKAAQAKGELELSKT</sequence>
<evidence type="ECO:0000313" key="3">
    <source>
        <dbReference type="Proteomes" id="UP000242519"/>
    </source>
</evidence>
<keyword evidence="3" id="KW-1185">Reference proteome</keyword>